<gene>
    <name evidence="5" type="ORF">KB449_17590</name>
</gene>
<keyword evidence="3" id="KW-0804">Transcription</keyword>
<feature type="domain" description="HTH araC/xylS-type" evidence="4">
    <location>
        <begin position="166"/>
        <end position="230"/>
    </location>
</feature>
<dbReference type="RefSeq" id="WP_282909611.1">
    <property type="nucleotide sequence ID" value="NZ_JAGRPV010000001.1"/>
</dbReference>
<evidence type="ECO:0000259" key="4">
    <source>
        <dbReference type="PROSITE" id="PS01124"/>
    </source>
</evidence>
<sequence>MWFKLRKARRVAKKSAQAGISISPGRGSYTLLSVTEGCGVLLADGQAFGVEEGTIYVAEPGGSITLLPEGDGPMELYLFYFDVMRDRSGDSAGESRTELRPMPQAGKPVRIPPVSLSAMCRAAYGSITGQSGLERFRSQFMFQELLHRMFNEWMAEPSDELNIALEHLRTYIEQHYYEPLSVKRLAGLSKISPRHLVQMFKDKYKVEPMEYVRSLRVQRRKTKTMTAGQV</sequence>
<proteinExistence type="predicted"/>
<evidence type="ECO:0000256" key="1">
    <source>
        <dbReference type="ARBA" id="ARBA00023015"/>
    </source>
</evidence>
<comment type="caution">
    <text evidence="5">The sequence shown here is derived from an EMBL/GenBank/DDBJ whole genome shotgun (WGS) entry which is preliminary data.</text>
</comment>
<keyword evidence="6" id="KW-1185">Reference proteome</keyword>
<accession>A0ABT6TKH0</accession>
<dbReference type="SUPFAM" id="SSF51215">
    <property type="entry name" value="Regulatory protein AraC"/>
    <property type="match status" value="1"/>
</dbReference>
<name>A0ABT6TKH0_9BACL</name>
<evidence type="ECO:0000313" key="6">
    <source>
        <dbReference type="Proteomes" id="UP001161691"/>
    </source>
</evidence>
<dbReference type="Proteomes" id="UP001161691">
    <property type="component" value="Unassembled WGS sequence"/>
</dbReference>
<protein>
    <submittedName>
        <fullName evidence="5">AraC family transcriptional regulator</fullName>
    </submittedName>
</protein>
<reference evidence="5" key="1">
    <citation type="submission" date="2023-04" db="EMBL/GenBank/DDBJ databases">
        <title>Comparative genomic analysis of Cohnella hashimotonis sp. nov., isolated from the International Space Station.</title>
        <authorList>
            <person name="Venkateswaran K."/>
            <person name="Simpson A."/>
        </authorList>
    </citation>
    <scope>NUCLEOTIDE SEQUENCE</scope>
    <source>
        <strain evidence="5">F6_2S_P_1</strain>
    </source>
</reference>
<keyword evidence="1" id="KW-0805">Transcription regulation</keyword>
<keyword evidence="2" id="KW-0238">DNA-binding</keyword>
<dbReference type="EMBL" id="JAGRPV010000001">
    <property type="protein sequence ID" value="MDI4646795.1"/>
    <property type="molecule type" value="Genomic_DNA"/>
</dbReference>
<dbReference type="InterPro" id="IPR037923">
    <property type="entry name" value="HTH-like"/>
</dbReference>
<dbReference type="PANTHER" id="PTHR46796">
    <property type="entry name" value="HTH-TYPE TRANSCRIPTIONAL ACTIVATOR RHAS-RELATED"/>
    <property type="match status" value="1"/>
</dbReference>
<dbReference type="PROSITE" id="PS01124">
    <property type="entry name" value="HTH_ARAC_FAMILY_2"/>
    <property type="match status" value="1"/>
</dbReference>
<dbReference type="InterPro" id="IPR009057">
    <property type="entry name" value="Homeodomain-like_sf"/>
</dbReference>
<dbReference type="SUPFAM" id="SSF46689">
    <property type="entry name" value="Homeodomain-like"/>
    <property type="match status" value="1"/>
</dbReference>
<evidence type="ECO:0000256" key="3">
    <source>
        <dbReference type="ARBA" id="ARBA00023163"/>
    </source>
</evidence>
<evidence type="ECO:0000313" key="5">
    <source>
        <dbReference type="EMBL" id="MDI4646795.1"/>
    </source>
</evidence>
<dbReference type="InterPro" id="IPR018060">
    <property type="entry name" value="HTH_AraC"/>
</dbReference>
<dbReference type="Gene3D" id="1.10.10.60">
    <property type="entry name" value="Homeodomain-like"/>
    <property type="match status" value="1"/>
</dbReference>
<dbReference type="InterPro" id="IPR050204">
    <property type="entry name" value="AraC_XylS_family_regulators"/>
</dbReference>
<evidence type="ECO:0000256" key="2">
    <source>
        <dbReference type="ARBA" id="ARBA00023125"/>
    </source>
</evidence>
<organism evidence="5 6">
    <name type="scientific">Cohnella hashimotonis</name>
    <dbReference type="NCBI Taxonomy" id="2826895"/>
    <lineage>
        <taxon>Bacteria</taxon>
        <taxon>Bacillati</taxon>
        <taxon>Bacillota</taxon>
        <taxon>Bacilli</taxon>
        <taxon>Bacillales</taxon>
        <taxon>Paenibacillaceae</taxon>
        <taxon>Cohnella</taxon>
    </lineage>
</organism>